<dbReference type="GO" id="GO:0005524">
    <property type="term" value="F:ATP binding"/>
    <property type="evidence" value="ECO:0007669"/>
    <property type="project" value="UniProtKB-UniRule"/>
</dbReference>
<evidence type="ECO:0000259" key="11">
    <source>
        <dbReference type="PROSITE" id="PS51161"/>
    </source>
</evidence>
<dbReference type="PANTHER" id="PTHR11573:SF6">
    <property type="entry name" value="RIBONUCLEOSIDE-DIPHOSPHATE REDUCTASE LARGE SUBUNIT"/>
    <property type="match status" value="1"/>
</dbReference>
<dbReference type="GO" id="GO:0004748">
    <property type="term" value="F:ribonucleoside-diphosphate reductase activity, thioredoxin disulfide as acceptor"/>
    <property type="evidence" value="ECO:0007669"/>
    <property type="project" value="UniProtKB-EC"/>
</dbReference>
<dbReference type="GO" id="GO:0009263">
    <property type="term" value="P:deoxyribonucleotide biosynthetic process"/>
    <property type="evidence" value="ECO:0007669"/>
    <property type="project" value="UniProtKB-KW"/>
</dbReference>
<dbReference type="InterPro" id="IPR005114">
    <property type="entry name" value="Helicase_assoc"/>
</dbReference>
<accession>A0AAD7UFA5</accession>
<protein>
    <recommendedName>
        <fullName evidence="2 9">Ribonucleoside-diphosphate reductase</fullName>
        <ecNumber evidence="2 9">1.17.4.1</ecNumber>
    </recommendedName>
</protein>
<feature type="region of interest" description="Disordered" evidence="10">
    <location>
        <begin position="299"/>
        <end position="319"/>
    </location>
</feature>
<evidence type="ECO:0000313" key="13">
    <source>
        <dbReference type="Proteomes" id="UP001230188"/>
    </source>
</evidence>
<dbReference type="PROSITE" id="PS00089">
    <property type="entry name" value="RIBORED_LARGE"/>
    <property type="match status" value="1"/>
</dbReference>
<reference evidence="12" key="1">
    <citation type="submission" date="2023-01" db="EMBL/GenBank/DDBJ databases">
        <title>Metagenome sequencing of chrysophaentin producing Chrysophaeum taylorii.</title>
        <authorList>
            <person name="Davison J."/>
            <person name="Bewley C."/>
        </authorList>
    </citation>
    <scope>NUCLEOTIDE SEQUENCE</scope>
    <source>
        <strain evidence="12">NIES-1699</strain>
    </source>
</reference>
<dbReference type="PANTHER" id="PTHR11573">
    <property type="entry name" value="RIBONUCLEOSIDE-DIPHOSPHATE REDUCTASE LARGE CHAIN"/>
    <property type="match status" value="1"/>
</dbReference>
<evidence type="ECO:0000256" key="6">
    <source>
        <dbReference type="ARBA" id="ARBA00023002"/>
    </source>
</evidence>
<evidence type="ECO:0000256" key="3">
    <source>
        <dbReference type="ARBA" id="ARBA00022533"/>
    </source>
</evidence>
<evidence type="ECO:0000256" key="4">
    <source>
        <dbReference type="ARBA" id="ARBA00022741"/>
    </source>
</evidence>
<dbReference type="PRINTS" id="PR01183">
    <property type="entry name" value="RIBORDTASEM1"/>
</dbReference>
<dbReference type="InterPro" id="IPR008926">
    <property type="entry name" value="RNR_R1-su_N"/>
</dbReference>
<keyword evidence="5 8" id="KW-0067">ATP-binding</keyword>
<organism evidence="12 13">
    <name type="scientific">Chrysophaeum taylorii</name>
    <dbReference type="NCBI Taxonomy" id="2483200"/>
    <lineage>
        <taxon>Eukaryota</taxon>
        <taxon>Sar</taxon>
        <taxon>Stramenopiles</taxon>
        <taxon>Ochrophyta</taxon>
        <taxon>Pelagophyceae</taxon>
        <taxon>Pelagomonadales</taxon>
        <taxon>Pelagomonadaceae</taxon>
        <taxon>Chrysophaeum</taxon>
    </lineage>
</organism>
<keyword evidence="3" id="KW-0021">Allosteric enzyme</keyword>
<comment type="function">
    <text evidence="9">Provides the precursors necessary for DNA synthesis. Catalyzes the biosynthesis of deoxyribonucleotides from the corresponding ribonucleotides.</text>
</comment>
<feature type="domain" description="ATP-cone" evidence="11">
    <location>
        <begin position="419"/>
        <end position="514"/>
    </location>
</feature>
<comment type="catalytic activity">
    <reaction evidence="9">
        <text>a 2'-deoxyribonucleoside 5'-diphosphate + [thioredoxin]-disulfide + H2O = a ribonucleoside 5'-diphosphate + [thioredoxin]-dithiol</text>
        <dbReference type="Rhea" id="RHEA:23252"/>
        <dbReference type="Rhea" id="RHEA-COMP:10698"/>
        <dbReference type="Rhea" id="RHEA-COMP:10700"/>
        <dbReference type="ChEBI" id="CHEBI:15377"/>
        <dbReference type="ChEBI" id="CHEBI:29950"/>
        <dbReference type="ChEBI" id="CHEBI:50058"/>
        <dbReference type="ChEBI" id="CHEBI:57930"/>
        <dbReference type="ChEBI" id="CHEBI:73316"/>
        <dbReference type="EC" id="1.17.4.1"/>
    </reaction>
</comment>
<comment type="similarity">
    <text evidence="1 9">Belongs to the ribonucleoside diphosphate reductase large chain family.</text>
</comment>
<keyword evidence="7 9" id="KW-0215">Deoxyribonucleotide synthesis</keyword>
<dbReference type="AlphaFoldDB" id="A0AAD7UFA5"/>
<evidence type="ECO:0000256" key="2">
    <source>
        <dbReference type="ARBA" id="ARBA00012274"/>
    </source>
</evidence>
<dbReference type="GO" id="GO:0005971">
    <property type="term" value="C:ribonucleoside-diphosphate reductase complex"/>
    <property type="evidence" value="ECO:0007669"/>
    <property type="project" value="TreeGrafter"/>
</dbReference>
<keyword evidence="13" id="KW-1185">Reference proteome</keyword>
<name>A0AAD7UFA5_9STRA</name>
<gene>
    <name evidence="12" type="ORF">CTAYLR_000881</name>
</gene>
<comment type="caution">
    <text evidence="12">The sequence shown here is derived from an EMBL/GenBank/DDBJ whole genome shotgun (WGS) entry which is preliminary data.</text>
</comment>
<dbReference type="Pfam" id="PF03457">
    <property type="entry name" value="HA"/>
    <property type="match status" value="1"/>
</dbReference>
<dbReference type="EMBL" id="JAQMWT010000330">
    <property type="protein sequence ID" value="KAJ8604430.1"/>
    <property type="molecule type" value="Genomic_DNA"/>
</dbReference>
<dbReference type="SUPFAM" id="SSF51998">
    <property type="entry name" value="PFL-like glycyl radical enzymes"/>
    <property type="match status" value="1"/>
</dbReference>
<keyword evidence="6 9" id="KW-0560">Oxidoreductase</keyword>
<evidence type="ECO:0000256" key="7">
    <source>
        <dbReference type="ARBA" id="ARBA00023116"/>
    </source>
</evidence>
<evidence type="ECO:0000256" key="5">
    <source>
        <dbReference type="ARBA" id="ARBA00022840"/>
    </source>
</evidence>
<dbReference type="InterPro" id="IPR005144">
    <property type="entry name" value="ATP-cone_dom"/>
</dbReference>
<dbReference type="CDD" id="cd01679">
    <property type="entry name" value="RNR_I"/>
    <property type="match status" value="1"/>
</dbReference>
<evidence type="ECO:0000256" key="1">
    <source>
        <dbReference type="ARBA" id="ARBA00010406"/>
    </source>
</evidence>
<feature type="compositionally biased region" description="Basic residues" evidence="10">
    <location>
        <begin position="304"/>
        <end position="315"/>
    </location>
</feature>
<sequence length="1173" mass="132749">MFVVMWSVAFALRSDGTSLDKMHWALREYDKHFASLQVSAEFSVPFAAPWPKALWGMELGRAVEAARQLEAIARGDERRAEKRSLRDIERRHPALPRLSKTQWGRRLTTLGFDWGDEREHRYLLLVAALQAYRKEYGDLVLPRNYRVPARPPYPRELYDVNLDRAAYCLKFYRECIAGYPARQTQLRSLGFVWERLQPEFNLIVEALVAFERRYGHLNVPVDFWVPKSSDWPECTQGMPLGRRCCQIRSRMDFVAIDAHKSNQLDAMGFQWSIRQHTRALVDEAAAIYHHHHNGAAALTTTTTTRKKKKKKKKKEKKGDAKIPVRFVVPTGDPAWPEHLWGFPLGRKAYDTKRATTTSTNAREQKFAQLVAALETYKLLYNETAVPQKFVVPKDDEAWPSETRGLRLGHRVAEIRSKGYYVTAKSPKNKQAALRRRRLLLDLGVQELCHGLDGRFVDAREVVDKALAGVSEEGSSEEVETLVAESAAYMASRHPDYSKLAARVELDKLRRRQPGGFAETMLKIDVLDPGLRKALSEDAEFREKVESAVHYAFEEGLDYFGFKTLEKSYTLPGERPSYMVMRVALGIHRGWESEGAWEKALETFELMSHRYFIHASPALFHAGTIKPHLASCFLVGSIEDSIEGIYEALAKCALISKAAGGIGLAASDVRAVGSRVRGTGGQASGLVPMLRVFDATARYVDQGGGKRPGAIAVYVEPWHADCFDVLELKKNHGKEERRARDLFYALWIPDLFMRRVERDANWSLMSPDECPGLADVHSAEFEELYERYEREGRARKVVPARKLWRAILDAQIETGTPYMLYKDSCNRKSPQQHLGTIKCSNLCAEIVEFSNATETAVCNLASLVLPSFVRNGEFDLEELKRVTKVVAANLDATIDVAAYPSEEARRSNLRHRPIGIGVQGLADVFLKLRLPFDSPAAADLDRRIFETIYVAALETSCDLAKHHGPHETYEGSPASQGKLQPDLWGVETERPEWPRLRRDIERYGLRNALLVAPMPTASTAQIVGVNECFEPYTSNLYARRVKAGEFVVANKYLVNDLAARGLWDAKMRDDLVHNEGSVANIPRVPDDLKPLYKTAWELRQKTLLDLATNRAPYVDQSQSLNAFIPHPDYDKLSTFHFHGWRAGLKTGMYYLRTKPAANPLRFTLEPPVCLACSG</sequence>
<dbReference type="InterPro" id="IPR000788">
    <property type="entry name" value="RNR_lg_C"/>
</dbReference>
<dbReference type="PROSITE" id="PS51161">
    <property type="entry name" value="ATP_CONE"/>
    <property type="match status" value="1"/>
</dbReference>
<proteinExistence type="inferred from homology"/>
<dbReference type="Gene3D" id="3.20.70.20">
    <property type="match status" value="1"/>
</dbReference>
<dbReference type="NCBIfam" id="TIGR02506">
    <property type="entry name" value="NrdE_NrdA"/>
    <property type="match status" value="1"/>
</dbReference>
<dbReference type="Pfam" id="PF02867">
    <property type="entry name" value="Ribonuc_red_lgC"/>
    <property type="match status" value="1"/>
</dbReference>
<evidence type="ECO:0000313" key="12">
    <source>
        <dbReference type="EMBL" id="KAJ8604430.1"/>
    </source>
</evidence>
<dbReference type="InterPro" id="IPR013509">
    <property type="entry name" value="RNR_lsu_N"/>
</dbReference>
<dbReference type="SUPFAM" id="SSF48168">
    <property type="entry name" value="R1 subunit of ribonucleotide reductase, N-terminal domain"/>
    <property type="match status" value="1"/>
</dbReference>
<dbReference type="EC" id="1.17.4.1" evidence="2 9"/>
<dbReference type="Proteomes" id="UP001230188">
    <property type="component" value="Unassembled WGS sequence"/>
</dbReference>
<keyword evidence="4 8" id="KW-0547">Nucleotide-binding</keyword>
<dbReference type="Pfam" id="PF00317">
    <property type="entry name" value="Ribonuc_red_lgN"/>
    <property type="match status" value="1"/>
</dbReference>
<evidence type="ECO:0000256" key="9">
    <source>
        <dbReference type="RuleBase" id="RU003410"/>
    </source>
</evidence>
<evidence type="ECO:0000256" key="8">
    <source>
        <dbReference type="PROSITE-ProRule" id="PRU00492"/>
    </source>
</evidence>
<evidence type="ECO:0000256" key="10">
    <source>
        <dbReference type="SAM" id="MobiDB-lite"/>
    </source>
</evidence>
<dbReference type="InterPro" id="IPR013346">
    <property type="entry name" value="NrdE_NrdA_C"/>
</dbReference>
<dbReference type="InterPro" id="IPR039718">
    <property type="entry name" value="Rrm1"/>
</dbReference>